<feature type="compositionally biased region" description="Polar residues" evidence="6">
    <location>
        <begin position="1"/>
        <end position="16"/>
    </location>
</feature>
<reference evidence="8 9" key="1">
    <citation type="submission" date="2016-06" db="EMBL/GenBank/DDBJ databases">
        <title>Complete genome sequence of a saline-alkali tolerant type strain Dietzia timorensis ID05-A0528T.</title>
        <authorList>
            <person name="Wu X."/>
        </authorList>
    </citation>
    <scope>NUCLEOTIDE SEQUENCE [LARGE SCALE GENOMIC DNA]</scope>
    <source>
        <strain evidence="8 9">ID05-A0528</strain>
    </source>
</reference>
<dbReference type="RefSeq" id="WP_075844968.1">
    <property type="nucleotide sequence ID" value="NZ_CP015961.1"/>
</dbReference>
<dbReference type="GO" id="GO:0055085">
    <property type="term" value="P:transmembrane transport"/>
    <property type="evidence" value="ECO:0007669"/>
    <property type="project" value="TreeGrafter"/>
</dbReference>
<feature type="transmembrane region" description="Helical" evidence="7">
    <location>
        <begin position="238"/>
        <end position="271"/>
    </location>
</feature>
<dbReference type="EMBL" id="CP015961">
    <property type="protein sequence ID" value="ANI92979.1"/>
    <property type="molecule type" value="Genomic_DNA"/>
</dbReference>
<feature type="transmembrane region" description="Helical" evidence="7">
    <location>
        <begin position="277"/>
        <end position="296"/>
    </location>
</feature>
<comment type="subcellular location">
    <subcellularLocation>
        <location evidence="1">Membrane</location>
        <topology evidence="1">Multi-pass membrane protein</topology>
    </subcellularLocation>
</comment>
<accession>A0A173LMX1</accession>
<dbReference type="Pfam" id="PF01594">
    <property type="entry name" value="AI-2E_transport"/>
    <property type="match status" value="1"/>
</dbReference>
<evidence type="ECO:0000256" key="2">
    <source>
        <dbReference type="ARBA" id="ARBA00009773"/>
    </source>
</evidence>
<keyword evidence="9" id="KW-1185">Reference proteome</keyword>
<evidence type="ECO:0000256" key="6">
    <source>
        <dbReference type="SAM" id="MobiDB-lite"/>
    </source>
</evidence>
<evidence type="ECO:0000256" key="3">
    <source>
        <dbReference type="ARBA" id="ARBA00022692"/>
    </source>
</evidence>
<keyword evidence="5 7" id="KW-0472">Membrane</keyword>
<dbReference type="KEGG" id="dtm:BJL86_2214"/>
<dbReference type="InterPro" id="IPR002549">
    <property type="entry name" value="AI-2E-like"/>
</dbReference>
<feature type="compositionally biased region" description="Low complexity" evidence="6">
    <location>
        <begin position="31"/>
        <end position="47"/>
    </location>
</feature>
<dbReference type="Proteomes" id="UP000186104">
    <property type="component" value="Chromosome"/>
</dbReference>
<sequence length="406" mass="43712">MSNDDTNGDAPSSESAQIAAAEVRADQAEPSSGDGASAGENSESSSSPWGVTAIALVGVAALVIAVFGLRETASILMPAFLAVNLVIAGMPLQRLLAKFMPGVLASVGLLLVLYALLAAFVASLVWSVWVAAEEIPLYQDRFTQLYDDTIMWLGDFGLSEDQIRESFGNVQPDQIVGYVQTAAGSLSSLGTMLAILVVTIFFLCFDVPGLGSRWDRVTSLRPRVAESLEEFSHGIRRYWIVSTAFGLIVAAMDWVALIILGVPLAGVWAVLAFITNYIPNIGFVLGLVPPALFALLIGGPSTALWVVVIYSVINLVMQSFIQPKFTGDAVGLTPTMTFLSLAFWSLVAGPLGAILAVPLTLAFKALFIDTDPRMGWFSTFMVSTGSEKKRERRREKRHTRRTARRS</sequence>
<keyword evidence="4 7" id="KW-1133">Transmembrane helix</keyword>
<evidence type="ECO:0000256" key="7">
    <source>
        <dbReference type="SAM" id="Phobius"/>
    </source>
</evidence>
<protein>
    <submittedName>
        <fullName evidence="8">UPF0118 membrane protein</fullName>
    </submittedName>
</protein>
<dbReference type="AlphaFoldDB" id="A0A173LMX1"/>
<evidence type="ECO:0000256" key="1">
    <source>
        <dbReference type="ARBA" id="ARBA00004141"/>
    </source>
</evidence>
<proteinExistence type="inferred from homology"/>
<name>A0A173LMX1_9ACTN</name>
<dbReference type="GO" id="GO:0016020">
    <property type="term" value="C:membrane"/>
    <property type="evidence" value="ECO:0007669"/>
    <property type="project" value="UniProtKB-SubCell"/>
</dbReference>
<feature type="transmembrane region" description="Helical" evidence="7">
    <location>
        <begin position="341"/>
        <end position="367"/>
    </location>
</feature>
<organism evidence="8 9">
    <name type="scientific">Dietzia timorensis</name>
    <dbReference type="NCBI Taxonomy" id="499555"/>
    <lineage>
        <taxon>Bacteria</taxon>
        <taxon>Bacillati</taxon>
        <taxon>Actinomycetota</taxon>
        <taxon>Actinomycetes</taxon>
        <taxon>Mycobacteriales</taxon>
        <taxon>Dietziaceae</taxon>
        <taxon>Dietzia</taxon>
    </lineage>
</organism>
<dbReference type="PANTHER" id="PTHR21716:SF64">
    <property type="entry name" value="AI-2 TRANSPORT PROTEIN TQSA"/>
    <property type="match status" value="1"/>
</dbReference>
<feature type="transmembrane region" description="Helical" evidence="7">
    <location>
        <begin position="303"/>
        <end position="321"/>
    </location>
</feature>
<dbReference type="PANTHER" id="PTHR21716">
    <property type="entry name" value="TRANSMEMBRANE PROTEIN"/>
    <property type="match status" value="1"/>
</dbReference>
<feature type="transmembrane region" description="Helical" evidence="7">
    <location>
        <begin position="189"/>
        <end position="211"/>
    </location>
</feature>
<feature type="transmembrane region" description="Helical" evidence="7">
    <location>
        <begin position="49"/>
        <end position="69"/>
    </location>
</feature>
<evidence type="ECO:0000256" key="5">
    <source>
        <dbReference type="ARBA" id="ARBA00023136"/>
    </source>
</evidence>
<keyword evidence="3 7" id="KW-0812">Transmembrane</keyword>
<feature type="region of interest" description="Disordered" evidence="6">
    <location>
        <begin position="1"/>
        <end position="47"/>
    </location>
</feature>
<feature type="transmembrane region" description="Helical" evidence="7">
    <location>
        <begin position="75"/>
        <end position="92"/>
    </location>
</feature>
<gene>
    <name evidence="8" type="ORF">BJL86_2214</name>
</gene>
<comment type="similarity">
    <text evidence="2">Belongs to the autoinducer-2 exporter (AI-2E) (TC 2.A.86) family.</text>
</comment>
<dbReference type="STRING" id="499555.BJL86_2214"/>
<evidence type="ECO:0000313" key="9">
    <source>
        <dbReference type="Proteomes" id="UP000186104"/>
    </source>
</evidence>
<evidence type="ECO:0000313" key="8">
    <source>
        <dbReference type="EMBL" id="ANI92979.1"/>
    </source>
</evidence>
<feature type="transmembrane region" description="Helical" evidence="7">
    <location>
        <begin position="104"/>
        <end position="129"/>
    </location>
</feature>
<evidence type="ECO:0000256" key="4">
    <source>
        <dbReference type="ARBA" id="ARBA00022989"/>
    </source>
</evidence>